<keyword evidence="13" id="KW-1185">Reference proteome</keyword>
<evidence type="ECO:0000256" key="3">
    <source>
        <dbReference type="ARBA" id="ARBA00009266"/>
    </source>
</evidence>
<evidence type="ECO:0000256" key="2">
    <source>
        <dbReference type="ARBA" id="ARBA00004742"/>
    </source>
</evidence>
<keyword evidence="9 11" id="KW-1133">Transmembrane helix</keyword>
<dbReference type="GeneID" id="115626595"/>
<dbReference type="GO" id="GO:0005789">
    <property type="term" value="C:endoplasmic reticulum membrane"/>
    <property type="evidence" value="ECO:0007669"/>
    <property type="project" value="UniProtKB-SubCell"/>
</dbReference>
<dbReference type="GO" id="GO:0004346">
    <property type="term" value="F:glucose-6-phosphatase activity"/>
    <property type="evidence" value="ECO:0007669"/>
    <property type="project" value="UniProtKB-EC"/>
</dbReference>
<reference evidence="14" key="1">
    <citation type="submission" date="2025-08" db="UniProtKB">
        <authorList>
            <consortium name="RefSeq"/>
        </authorList>
    </citation>
    <scope>IDENTIFICATION</scope>
    <source>
        <strain evidence="14">11010-0011.00</strain>
        <tissue evidence="14">Whole body</tissue>
    </source>
</reference>
<feature type="transmembrane region" description="Helical" evidence="11">
    <location>
        <begin position="131"/>
        <end position="150"/>
    </location>
</feature>
<keyword evidence="10 11" id="KW-0472">Membrane</keyword>
<comment type="pathway">
    <text evidence="2">Carbohydrate biosynthesis; gluconeogenesis.</text>
</comment>
<dbReference type="EC" id="3.1.3.9" evidence="4"/>
<keyword evidence="7" id="KW-0378">Hydrolase</keyword>
<evidence type="ECO:0000256" key="7">
    <source>
        <dbReference type="ARBA" id="ARBA00022801"/>
    </source>
</evidence>
<keyword evidence="8" id="KW-0256">Endoplasmic reticulum</keyword>
<evidence type="ECO:0000256" key="5">
    <source>
        <dbReference type="ARBA" id="ARBA00022432"/>
    </source>
</evidence>
<feature type="transmembrane region" description="Helical" evidence="11">
    <location>
        <begin position="162"/>
        <end position="182"/>
    </location>
</feature>
<evidence type="ECO:0000256" key="9">
    <source>
        <dbReference type="ARBA" id="ARBA00022989"/>
    </source>
</evidence>
<sequence>MELDAVRLAADFYRNMLNAELFINEWVQERLSSAEPFWRLLSVYIEPGNLMNLIIPVVGIFRQEMLIHLVFVVSLVSALNSFEKWIYPELRPLWWLRELYANEKAYKPQVALQAHELSCETSGGMPCTHSMSFTVFMLILISYLFVYCHQRFKCWRPNTWRIIAYSVITGCVCCVWLSRLYFATEFLHQCVLGSYFGVRAMNSFEKHTDYLYSRPRAWSVLVIVLLGCVAIAVYFVKLHLGVDPHWSVRQAFKWCPEPTYMRHEASPIFMLVRDLGNLMGVALASPLANIKESNTRFWRRFSMITLLELLNFGIRLATPKQHGRFAFLAFEFIRNSIHSFALVKLIK</sequence>
<dbReference type="CTD" id="33476"/>
<dbReference type="GO" id="GO:0051156">
    <property type="term" value="P:glucose 6-phosphate metabolic process"/>
    <property type="evidence" value="ECO:0007669"/>
    <property type="project" value="TreeGrafter"/>
</dbReference>
<dbReference type="Pfam" id="PF01569">
    <property type="entry name" value="PAP2"/>
    <property type="match status" value="1"/>
</dbReference>
<dbReference type="SUPFAM" id="SSF48317">
    <property type="entry name" value="Acid phosphatase/Vanadium-dependent haloperoxidase"/>
    <property type="match status" value="1"/>
</dbReference>
<evidence type="ECO:0000256" key="4">
    <source>
        <dbReference type="ARBA" id="ARBA00012634"/>
    </source>
</evidence>
<protein>
    <recommendedName>
        <fullName evidence="4">glucose-6-phosphatase</fullName>
        <ecNumber evidence="4">3.1.3.9</ecNumber>
    </recommendedName>
</protein>
<comment type="similarity">
    <text evidence="3">Belongs to the glucose-6-phosphatase family.</text>
</comment>
<accession>A0A6J2TRU6</accession>
<keyword evidence="5" id="KW-0312">Gluconeogenesis</keyword>
<keyword evidence="6 11" id="KW-0812">Transmembrane</keyword>
<dbReference type="GO" id="GO:0006094">
    <property type="term" value="P:gluconeogenesis"/>
    <property type="evidence" value="ECO:0007669"/>
    <property type="project" value="UniProtKB-KW"/>
</dbReference>
<comment type="subcellular location">
    <subcellularLocation>
        <location evidence="1">Endoplasmic reticulum membrane</location>
        <topology evidence="1">Multi-pass membrane protein</topology>
    </subcellularLocation>
</comment>
<dbReference type="RefSeq" id="XP_030377838.1">
    <property type="nucleotide sequence ID" value="XM_030521978.1"/>
</dbReference>
<evidence type="ECO:0000256" key="11">
    <source>
        <dbReference type="SAM" id="Phobius"/>
    </source>
</evidence>
<dbReference type="OrthoDB" id="6416209at2759"/>
<evidence type="ECO:0000313" key="13">
    <source>
        <dbReference type="Proteomes" id="UP000504634"/>
    </source>
</evidence>
<dbReference type="AlphaFoldDB" id="A0A6J2TRU6"/>
<feature type="domain" description="Phosphatidic acid phosphatase type 2/haloperoxidase" evidence="12">
    <location>
        <begin position="67"/>
        <end position="198"/>
    </location>
</feature>
<evidence type="ECO:0000256" key="1">
    <source>
        <dbReference type="ARBA" id="ARBA00004477"/>
    </source>
</evidence>
<evidence type="ECO:0000256" key="6">
    <source>
        <dbReference type="ARBA" id="ARBA00022692"/>
    </source>
</evidence>
<organism evidence="13 14">
    <name type="scientific">Drosophila lebanonensis</name>
    <name type="common">Fruit fly</name>
    <name type="synonym">Scaptodrosophila lebanonensis</name>
    <dbReference type="NCBI Taxonomy" id="7225"/>
    <lineage>
        <taxon>Eukaryota</taxon>
        <taxon>Metazoa</taxon>
        <taxon>Ecdysozoa</taxon>
        <taxon>Arthropoda</taxon>
        <taxon>Hexapoda</taxon>
        <taxon>Insecta</taxon>
        <taxon>Pterygota</taxon>
        <taxon>Neoptera</taxon>
        <taxon>Endopterygota</taxon>
        <taxon>Diptera</taxon>
        <taxon>Brachycera</taxon>
        <taxon>Muscomorpha</taxon>
        <taxon>Ephydroidea</taxon>
        <taxon>Drosophilidae</taxon>
        <taxon>Scaptodrosophila</taxon>
    </lineage>
</organism>
<dbReference type="PANTHER" id="PTHR12591:SF0">
    <property type="entry name" value="FI19814P1"/>
    <property type="match status" value="1"/>
</dbReference>
<name>A0A6J2TRU6_DROLE</name>
<evidence type="ECO:0000259" key="12">
    <source>
        <dbReference type="Pfam" id="PF01569"/>
    </source>
</evidence>
<dbReference type="PANTHER" id="PTHR12591">
    <property type="entry name" value="GLUCOSE-6-PHOSPHATASE"/>
    <property type="match status" value="1"/>
</dbReference>
<feature type="transmembrane region" description="Helical" evidence="11">
    <location>
        <begin position="217"/>
        <end position="236"/>
    </location>
</feature>
<dbReference type="Proteomes" id="UP000504634">
    <property type="component" value="Unplaced"/>
</dbReference>
<evidence type="ECO:0000313" key="14">
    <source>
        <dbReference type="RefSeq" id="XP_030377838.1"/>
    </source>
</evidence>
<gene>
    <name evidence="14" type="primary">LOC115626595</name>
</gene>
<proteinExistence type="inferred from homology"/>
<dbReference type="InterPro" id="IPR000326">
    <property type="entry name" value="PAP2/HPO"/>
</dbReference>
<evidence type="ECO:0000256" key="8">
    <source>
        <dbReference type="ARBA" id="ARBA00022824"/>
    </source>
</evidence>
<dbReference type="InterPro" id="IPR036938">
    <property type="entry name" value="PAP2/HPO_sf"/>
</dbReference>
<evidence type="ECO:0000256" key="10">
    <source>
        <dbReference type="ARBA" id="ARBA00023136"/>
    </source>
</evidence>